<dbReference type="PANTHER" id="PTHR47331">
    <property type="entry name" value="PHD-TYPE DOMAIN-CONTAINING PROTEIN"/>
    <property type="match status" value="1"/>
</dbReference>
<protein>
    <submittedName>
        <fullName evidence="1">LIM domain binding 3b</fullName>
    </submittedName>
</protein>
<feature type="non-terminal residue" evidence="1">
    <location>
        <position position="1"/>
    </location>
</feature>
<evidence type="ECO:0000313" key="1">
    <source>
        <dbReference type="EMBL" id="SBQ65688.1"/>
    </source>
</evidence>
<proteinExistence type="predicted"/>
<feature type="non-terminal residue" evidence="1">
    <location>
        <position position="143"/>
    </location>
</feature>
<sequence>CGCMLTEGSVRVGLDVLWFLPYLRELCGSPGAWTGLWSSVYIPRDPDKWITFFCCCLRSYIDYSLPMTRRGILCTVASVYDPLGFVAPFILKGKQILQQLCQEKVGWDEPLSDQLYTQWESWLQDLQNRYKSNSSIDRQPFDG</sequence>
<accession>A0A1A8G3K8</accession>
<dbReference type="EMBL" id="HAEB01019161">
    <property type="protein sequence ID" value="SBQ65688.1"/>
    <property type="molecule type" value="Transcribed_RNA"/>
</dbReference>
<dbReference type="InterPro" id="IPR008042">
    <property type="entry name" value="Retrotrans_Pao"/>
</dbReference>
<dbReference type="AlphaFoldDB" id="A0A1A8G3K8"/>
<dbReference type="Pfam" id="PF05380">
    <property type="entry name" value="Peptidase_A17"/>
    <property type="match status" value="1"/>
</dbReference>
<gene>
    <name evidence="1" type="primary">LDB3B</name>
</gene>
<dbReference type="PANTHER" id="PTHR47331:SF5">
    <property type="entry name" value="RIBONUCLEASE H"/>
    <property type="match status" value="1"/>
</dbReference>
<organism evidence="1">
    <name type="scientific">Nothobranchius korthausae</name>
    <dbReference type="NCBI Taxonomy" id="1143690"/>
    <lineage>
        <taxon>Eukaryota</taxon>
        <taxon>Metazoa</taxon>
        <taxon>Chordata</taxon>
        <taxon>Craniata</taxon>
        <taxon>Vertebrata</taxon>
        <taxon>Euteleostomi</taxon>
        <taxon>Actinopterygii</taxon>
        <taxon>Neopterygii</taxon>
        <taxon>Teleostei</taxon>
        <taxon>Neoteleostei</taxon>
        <taxon>Acanthomorphata</taxon>
        <taxon>Ovalentaria</taxon>
        <taxon>Atherinomorphae</taxon>
        <taxon>Cyprinodontiformes</taxon>
        <taxon>Nothobranchiidae</taxon>
        <taxon>Nothobranchius</taxon>
    </lineage>
</organism>
<reference evidence="1" key="1">
    <citation type="submission" date="2016-05" db="EMBL/GenBank/DDBJ databases">
        <authorList>
            <person name="Lavstsen T."/>
            <person name="Jespersen J.S."/>
        </authorList>
    </citation>
    <scope>NUCLEOTIDE SEQUENCE</scope>
    <source>
        <tissue evidence="1">Brain</tissue>
    </source>
</reference>
<reference evidence="1" key="2">
    <citation type="submission" date="2016-06" db="EMBL/GenBank/DDBJ databases">
        <title>The genome of a short-lived fish provides insights into sex chromosome evolution and the genetic control of aging.</title>
        <authorList>
            <person name="Reichwald K."/>
            <person name="Felder M."/>
            <person name="Petzold A."/>
            <person name="Koch P."/>
            <person name="Groth M."/>
            <person name="Platzer M."/>
        </authorList>
    </citation>
    <scope>NUCLEOTIDE SEQUENCE</scope>
    <source>
        <tissue evidence="1">Brain</tissue>
    </source>
</reference>
<name>A0A1A8G3K8_9TELE</name>